<evidence type="ECO:0000256" key="3">
    <source>
        <dbReference type="SAM" id="Phobius"/>
    </source>
</evidence>
<gene>
    <name evidence="5" type="ORF">OD355_05860</name>
</gene>
<keyword evidence="1 2" id="KW-0238">DNA-binding</keyword>
<feature type="DNA-binding region" description="H-T-H motif" evidence="2">
    <location>
        <begin position="28"/>
        <end position="47"/>
    </location>
</feature>
<keyword evidence="3" id="KW-0812">Transmembrane</keyword>
<name>A0AAE3IMZ9_9BACT</name>
<dbReference type="SUPFAM" id="SSF46689">
    <property type="entry name" value="Homeodomain-like"/>
    <property type="match status" value="1"/>
</dbReference>
<dbReference type="InterPro" id="IPR050624">
    <property type="entry name" value="HTH-type_Tx_Regulator"/>
</dbReference>
<dbReference type="AlphaFoldDB" id="A0AAE3IMZ9"/>
<dbReference type="RefSeq" id="WP_263037528.1">
    <property type="nucleotide sequence ID" value="NZ_JAOTPL010000006.1"/>
</dbReference>
<keyword evidence="3" id="KW-1133">Transmembrane helix</keyword>
<dbReference type="Proteomes" id="UP001209317">
    <property type="component" value="Unassembled WGS sequence"/>
</dbReference>
<dbReference type="Gene3D" id="1.10.357.10">
    <property type="entry name" value="Tetracycline Repressor, domain 2"/>
    <property type="match status" value="1"/>
</dbReference>
<sequence>MEKTTATEQHIKETAKKLFFVDGHLNATTQEIADAANVNRTLLNYYFRSRDALFEKVFQEAIQEKFDGMKMAFESLMPFRQKVERIIDIVSDYLNKYPYAEIFFISELNKKDARVDWCIKRPLQPYLKDFIKEIQVEIQKKNVRCKEPRIFLLTIFSLLSYPVIVKNLYINLYELSHKDFTEIAKNRKNYILSLLFNN</sequence>
<keyword evidence="6" id="KW-1185">Reference proteome</keyword>
<evidence type="ECO:0000259" key="4">
    <source>
        <dbReference type="PROSITE" id="PS50977"/>
    </source>
</evidence>
<proteinExistence type="predicted"/>
<dbReference type="InterPro" id="IPR009057">
    <property type="entry name" value="Homeodomain-like_sf"/>
</dbReference>
<evidence type="ECO:0000313" key="5">
    <source>
        <dbReference type="EMBL" id="MCU7694040.1"/>
    </source>
</evidence>
<feature type="transmembrane region" description="Helical" evidence="3">
    <location>
        <begin position="150"/>
        <end position="170"/>
    </location>
</feature>
<protein>
    <submittedName>
        <fullName evidence="5">TetR/AcrR family transcriptional regulator</fullName>
    </submittedName>
</protein>
<dbReference type="GO" id="GO:0003677">
    <property type="term" value="F:DNA binding"/>
    <property type="evidence" value="ECO:0007669"/>
    <property type="project" value="UniProtKB-UniRule"/>
</dbReference>
<evidence type="ECO:0000313" key="6">
    <source>
        <dbReference type="Proteomes" id="UP001209317"/>
    </source>
</evidence>
<dbReference type="InterPro" id="IPR001647">
    <property type="entry name" value="HTH_TetR"/>
</dbReference>
<dbReference type="PROSITE" id="PS50977">
    <property type="entry name" value="HTH_TETR_2"/>
    <property type="match status" value="1"/>
</dbReference>
<feature type="domain" description="HTH tetR-type" evidence="4">
    <location>
        <begin position="5"/>
        <end position="65"/>
    </location>
</feature>
<evidence type="ECO:0000256" key="1">
    <source>
        <dbReference type="ARBA" id="ARBA00023125"/>
    </source>
</evidence>
<accession>A0AAE3IMZ9</accession>
<comment type="caution">
    <text evidence="5">The sequence shown here is derived from an EMBL/GenBank/DDBJ whole genome shotgun (WGS) entry which is preliminary data.</text>
</comment>
<organism evidence="5 6">
    <name type="scientific">Haoranjiania flava</name>
    <dbReference type="NCBI Taxonomy" id="1856322"/>
    <lineage>
        <taxon>Bacteria</taxon>
        <taxon>Pseudomonadati</taxon>
        <taxon>Bacteroidota</taxon>
        <taxon>Chitinophagia</taxon>
        <taxon>Chitinophagales</taxon>
        <taxon>Chitinophagaceae</taxon>
        <taxon>Haoranjiania</taxon>
    </lineage>
</organism>
<evidence type="ECO:0000256" key="2">
    <source>
        <dbReference type="PROSITE-ProRule" id="PRU00335"/>
    </source>
</evidence>
<dbReference type="PANTHER" id="PTHR43479:SF11">
    <property type="entry name" value="ACREF_ENVCD OPERON REPRESSOR-RELATED"/>
    <property type="match status" value="1"/>
</dbReference>
<reference evidence="5" key="1">
    <citation type="submission" date="2022-10" db="EMBL/GenBank/DDBJ databases">
        <authorList>
            <person name="Kim H.S."/>
            <person name="Kim J.-S."/>
            <person name="Suh M.K."/>
            <person name="Eom M.K."/>
            <person name="Lee J.-S."/>
        </authorList>
    </citation>
    <scope>NUCLEOTIDE SEQUENCE</scope>
    <source>
        <strain evidence="5">LIP-5</strain>
    </source>
</reference>
<dbReference type="PANTHER" id="PTHR43479">
    <property type="entry name" value="ACREF/ENVCD OPERON REPRESSOR-RELATED"/>
    <property type="match status" value="1"/>
</dbReference>
<dbReference type="Pfam" id="PF00440">
    <property type="entry name" value="TetR_N"/>
    <property type="match status" value="1"/>
</dbReference>
<dbReference type="EMBL" id="JAOTPL010000006">
    <property type="protein sequence ID" value="MCU7694040.1"/>
    <property type="molecule type" value="Genomic_DNA"/>
</dbReference>
<dbReference type="SUPFAM" id="SSF48498">
    <property type="entry name" value="Tetracyclin repressor-like, C-terminal domain"/>
    <property type="match status" value="1"/>
</dbReference>
<keyword evidence="3" id="KW-0472">Membrane</keyword>
<dbReference type="InterPro" id="IPR036271">
    <property type="entry name" value="Tet_transcr_reg_TetR-rel_C_sf"/>
</dbReference>